<feature type="region of interest" description="Disordered" evidence="1">
    <location>
        <begin position="1"/>
        <end position="56"/>
    </location>
</feature>
<evidence type="ECO:0000256" key="1">
    <source>
        <dbReference type="SAM" id="MobiDB-lite"/>
    </source>
</evidence>
<dbReference type="AlphaFoldDB" id="W2N0E4"/>
<proteinExistence type="predicted"/>
<feature type="compositionally biased region" description="Basic and acidic residues" evidence="1">
    <location>
        <begin position="28"/>
        <end position="50"/>
    </location>
</feature>
<reference evidence="2" key="1">
    <citation type="submission" date="2013-11" db="EMBL/GenBank/DDBJ databases">
        <title>The Genome Sequence of Phytophthora parasitica IAC_01/95.</title>
        <authorList>
            <consortium name="The Broad Institute Genomics Platform"/>
            <person name="Russ C."/>
            <person name="Tyler B."/>
            <person name="Panabieres F."/>
            <person name="Shan W."/>
            <person name="Tripathy S."/>
            <person name="Grunwald N."/>
            <person name="Machado M."/>
            <person name="Johnson C.S."/>
            <person name="Arredondo F."/>
            <person name="Hong C."/>
            <person name="Coffey M."/>
            <person name="Young S.K."/>
            <person name="Zeng Q."/>
            <person name="Gargeya S."/>
            <person name="Fitzgerald M."/>
            <person name="Abouelleil A."/>
            <person name="Alvarado L."/>
            <person name="Chapman S.B."/>
            <person name="Gainer-Dewar J."/>
            <person name="Goldberg J."/>
            <person name="Griggs A."/>
            <person name="Gujja S."/>
            <person name="Hansen M."/>
            <person name="Howarth C."/>
            <person name="Imamovic A."/>
            <person name="Ireland A."/>
            <person name="Larimer J."/>
            <person name="McCowan C."/>
            <person name="Murphy C."/>
            <person name="Pearson M."/>
            <person name="Poon T.W."/>
            <person name="Priest M."/>
            <person name="Roberts A."/>
            <person name="Saif S."/>
            <person name="Shea T."/>
            <person name="Sykes S."/>
            <person name="Wortman J."/>
            <person name="Nusbaum C."/>
            <person name="Birren B."/>
        </authorList>
    </citation>
    <scope>NUCLEOTIDE SEQUENCE [LARGE SCALE GENOMIC DNA]</scope>
    <source>
        <strain evidence="2">IAC_01/95</strain>
    </source>
</reference>
<gene>
    <name evidence="2" type="ORF">L914_12204</name>
</gene>
<name>W2N0E4_PHYNI</name>
<dbReference type="Proteomes" id="UP000054532">
    <property type="component" value="Unassembled WGS sequence"/>
</dbReference>
<accession>W2N0E4</accession>
<dbReference type="EMBL" id="KI693871">
    <property type="protein sequence ID" value="ETM42091.1"/>
    <property type="molecule type" value="Genomic_DNA"/>
</dbReference>
<evidence type="ECO:0000313" key="2">
    <source>
        <dbReference type="EMBL" id="ETM42091.1"/>
    </source>
</evidence>
<protein>
    <submittedName>
        <fullName evidence="2">Uncharacterized protein</fullName>
    </submittedName>
</protein>
<sequence>MHTSFTDTEDKLLPACPLPTTPSSAKDPCGDRHVPGEDIHESASNDREVPDNGEEEIQDCCDQDGGADSGCIERSCEGCCH</sequence>
<organism evidence="2">
    <name type="scientific">Phytophthora nicotianae</name>
    <name type="common">Potato buckeye rot agent</name>
    <name type="synonym">Phytophthora parasitica</name>
    <dbReference type="NCBI Taxonomy" id="4792"/>
    <lineage>
        <taxon>Eukaryota</taxon>
        <taxon>Sar</taxon>
        <taxon>Stramenopiles</taxon>
        <taxon>Oomycota</taxon>
        <taxon>Peronosporomycetes</taxon>
        <taxon>Peronosporales</taxon>
        <taxon>Peronosporaceae</taxon>
        <taxon>Phytophthora</taxon>
    </lineage>
</organism>